<gene>
    <name evidence="2" type="ORF">Daura_27095</name>
</gene>
<protein>
    <recommendedName>
        <fullName evidence="4">WXG100 family type VII secretion target</fullName>
    </recommendedName>
</protein>
<dbReference type="SUPFAM" id="SSF140453">
    <property type="entry name" value="EsxAB dimer-like"/>
    <property type="match status" value="1"/>
</dbReference>
<keyword evidence="3" id="KW-1185">Reference proteome</keyword>
<dbReference type="EMBL" id="CP073767">
    <property type="protein sequence ID" value="UWZ50498.1"/>
    <property type="molecule type" value="Genomic_DNA"/>
</dbReference>
<accession>A0A9Q9M993</accession>
<organism evidence="2 3">
    <name type="scientific">Dactylosporangium aurantiacum</name>
    <dbReference type="NCBI Taxonomy" id="35754"/>
    <lineage>
        <taxon>Bacteria</taxon>
        <taxon>Bacillati</taxon>
        <taxon>Actinomycetota</taxon>
        <taxon>Actinomycetes</taxon>
        <taxon>Micromonosporales</taxon>
        <taxon>Micromonosporaceae</taxon>
        <taxon>Dactylosporangium</taxon>
    </lineage>
</organism>
<keyword evidence="1" id="KW-1133">Transmembrane helix</keyword>
<keyword evidence="1" id="KW-0812">Transmembrane</keyword>
<dbReference type="Gene3D" id="1.10.287.1060">
    <property type="entry name" value="ESAT-6-like"/>
    <property type="match status" value="1"/>
</dbReference>
<feature type="transmembrane region" description="Helical" evidence="1">
    <location>
        <begin position="154"/>
        <end position="174"/>
    </location>
</feature>
<name>A0A9Q9M993_9ACTN</name>
<dbReference type="InterPro" id="IPR036689">
    <property type="entry name" value="ESAT-6-like_sf"/>
</dbReference>
<evidence type="ECO:0008006" key="4">
    <source>
        <dbReference type="Google" id="ProtNLM"/>
    </source>
</evidence>
<feature type="transmembrane region" description="Helical" evidence="1">
    <location>
        <begin position="123"/>
        <end position="148"/>
    </location>
</feature>
<proteinExistence type="predicted"/>
<sequence>MSAEYANKLEQWFSSAPGPVQEVLRPVFDPANDMLKAVAGDPQDLVRAGQRYVEVGREIVAIAEQQRTDRQRLAGSWEGDGYQAFTDKAAEIEEKLKTLGEATGKTDEVLKAAAEACVEGANLIIDIIVTLVAFAIGTLIVKLALAALTFGASMLAWVAEQIVAGIVALTRILNVTMQVARVLMQVARIFKQIAQILRGVANLLKAMKTLLEMLDKLNKASKGMAKLGAFSARAGAYATVNATILGGNVPLPGGSLLKTGLDAQDAAEHAGDAEDAAGK</sequence>
<dbReference type="OrthoDB" id="3724889at2"/>
<dbReference type="AlphaFoldDB" id="A0A9Q9M993"/>
<reference evidence="2" key="1">
    <citation type="submission" date="2021-04" db="EMBL/GenBank/DDBJ databases">
        <title>Dactylosporangium aurantiacum NRRL B-8018 full assembly.</title>
        <authorList>
            <person name="Hartkoorn R.C."/>
            <person name="Beaudoing E."/>
            <person name="Hot D."/>
        </authorList>
    </citation>
    <scope>NUCLEOTIDE SEQUENCE</scope>
    <source>
        <strain evidence="2">NRRL B-8018</strain>
    </source>
</reference>
<evidence type="ECO:0000256" key="1">
    <source>
        <dbReference type="SAM" id="Phobius"/>
    </source>
</evidence>
<dbReference type="Proteomes" id="UP001058003">
    <property type="component" value="Chromosome"/>
</dbReference>
<evidence type="ECO:0000313" key="3">
    <source>
        <dbReference type="Proteomes" id="UP001058003"/>
    </source>
</evidence>
<dbReference type="RefSeq" id="WP_033357375.1">
    <property type="nucleotide sequence ID" value="NZ_CP073767.1"/>
</dbReference>
<dbReference type="KEGG" id="daur:Daura_27095"/>
<keyword evidence="1" id="KW-0472">Membrane</keyword>
<evidence type="ECO:0000313" key="2">
    <source>
        <dbReference type="EMBL" id="UWZ50498.1"/>
    </source>
</evidence>